<dbReference type="PROSITE" id="PS50005">
    <property type="entry name" value="TPR"/>
    <property type="match status" value="2"/>
</dbReference>
<dbReference type="InterPro" id="IPR000719">
    <property type="entry name" value="Prot_kinase_dom"/>
</dbReference>
<dbReference type="InterPro" id="IPR043128">
    <property type="entry name" value="Rev_trsase/Diguanyl_cyclase"/>
</dbReference>
<dbReference type="PROSITE" id="PS50011">
    <property type="entry name" value="PROTEIN_KINASE_DOM"/>
    <property type="match status" value="1"/>
</dbReference>
<dbReference type="EC" id="2.7.7.65" evidence="5"/>
<gene>
    <name evidence="5" type="primary">dosC</name>
    <name evidence="5" type="ORF">AN619_07130</name>
</gene>
<dbReference type="Pfam" id="PF13181">
    <property type="entry name" value="TPR_8"/>
    <property type="match status" value="4"/>
</dbReference>
<dbReference type="InterPro" id="IPR011990">
    <property type="entry name" value="TPR-like_helical_dom_sf"/>
</dbReference>
<dbReference type="InterPro" id="IPR029016">
    <property type="entry name" value="GAF-like_dom_sf"/>
</dbReference>
<dbReference type="InterPro" id="IPR029787">
    <property type="entry name" value="Nucleotide_cyclase"/>
</dbReference>
<keyword evidence="2" id="KW-0802">TPR repeat</keyword>
<dbReference type="RefSeq" id="WP_068555088.1">
    <property type="nucleotide sequence ID" value="NZ_LOEE01000019.1"/>
</dbReference>
<dbReference type="PATRIC" id="fig|520762.4.peg.794"/>
<comment type="subcellular location">
    <subcellularLocation>
        <location evidence="1">Membrane</location>
        <topology evidence="1">Single-pass membrane protein</topology>
    </subcellularLocation>
</comment>
<accession>A0A140L9F8</accession>
<dbReference type="Proteomes" id="UP000070456">
    <property type="component" value="Unassembled WGS sequence"/>
</dbReference>
<evidence type="ECO:0000313" key="6">
    <source>
        <dbReference type="Proteomes" id="UP000070456"/>
    </source>
</evidence>
<feature type="repeat" description="TPR" evidence="2">
    <location>
        <begin position="932"/>
        <end position="965"/>
    </location>
</feature>
<dbReference type="SUPFAM" id="SSF55073">
    <property type="entry name" value="Nucleotide cyclase"/>
    <property type="match status" value="1"/>
</dbReference>
<dbReference type="Gene3D" id="1.25.40.10">
    <property type="entry name" value="Tetratricopeptide repeat domain"/>
    <property type="match status" value="2"/>
</dbReference>
<dbReference type="Gene3D" id="3.30.450.40">
    <property type="match status" value="1"/>
</dbReference>
<dbReference type="FunFam" id="3.30.70.270:FF:000001">
    <property type="entry name" value="Diguanylate cyclase domain protein"/>
    <property type="match status" value="1"/>
</dbReference>
<dbReference type="PANTHER" id="PTHR45138">
    <property type="entry name" value="REGULATORY COMPONENTS OF SENSORY TRANSDUCTION SYSTEM"/>
    <property type="match status" value="1"/>
</dbReference>
<dbReference type="Gene3D" id="1.10.510.10">
    <property type="entry name" value="Transferase(Phosphotransferase) domain 1"/>
    <property type="match status" value="1"/>
</dbReference>
<evidence type="ECO:0000313" key="5">
    <source>
        <dbReference type="EMBL" id="KXG77183.1"/>
    </source>
</evidence>
<dbReference type="InterPro" id="IPR011009">
    <property type="entry name" value="Kinase-like_dom_sf"/>
</dbReference>
<dbReference type="SUPFAM" id="SSF56112">
    <property type="entry name" value="Protein kinase-like (PK-like)"/>
    <property type="match status" value="1"/>
</dbReference>
<name>A0A140L9F8_9FIRM</name>
<keyword evidence="6" id="KW-1185">Reference proteome</keyword>
<dbReference type="Gene3D" id="3.30.70.270">
    <property type="match status" value="1"/>
</dbReference>
<dbReference type="Pfam" id="PF13191">
    <property type="entry name" value="AAA_16"/>
    <property type="match status" value="1"/>
</dbReference>
<feature type="domain" description="GGDEF" evidence="4">
    <location>
        <begin position="1489"/>
        <end position="1620"/>
    </location>
</feature>
<dbReference type="Pfam" id="PF00069">
    <property type="entry name" value="Pkinase"/>
    <property type="match status" value="1"/>
</dbReference>
<dbReference type="SMART" id="SM00220">
    <property type="entry name" value="S_TKc"/>
    <property type="match status" value="1"/>
</dbReference>
<evidence type="ECO:0000256" key="1">
    <source>
        <dbReference type="ARBA" id="ARBA00004167"/>
    </source>
</evidence>
<dbReference type="InterPro" id="IPR027417">
    <property type="entry name" value="P-loop_NTPase"/>
</dbReference>
<keyword evidence="5" id="KW-0548">Nucleotidyltransferase</keyword>
<dbReference type="PROSITE" id="PS50887">
    <property type="entry name" value="GGDEF"/>
    <property type="match status" value="1"/>
</dbReference>
<evidence type="ECO:0000259" key="3">
    <source>
        <dbReference type="PROSITE" id="PS50011"/>
    </source>
</evidence>
<dbReference type="Gene3D" id="3.40.50.300">
    <property type="entry name" value="P-loop containing nucleotide triphosphate hydrolases"/>
    <property type="match status" value="1"/>
</dbReference>
<evidence type="ECO:0000259" key="4">
    <source>
        <dbReference type="PROSITE" id="PS50887"/>
    </source>
</evidence>
<feature type="repeat" description="TPR" evidence="2">
    <location>
        <begin position="731"/>
        <end position="764"/>
    </location>
</feature>
<dbReference type="InterPro" id="IPR019734">
    <property type="entry name" value="TPR_rpt"/>
</dbReference>
<dbReference type="InterPro" id="IPR041664">
    <property type="entry name" value="AAA_16"/>
</dbReference>
<comment type="caution">
    <text evidence="5">The sequence shown here is derived from an EMBL/GenBank/DDBJ whole genome shotgun (WGS) entry which is preliminary data.</text>
</comment>
<evidence type="ECO:0000256" key="2">
    <source>
        <dbReference type="PROSITE-ProRule" id="PRU00339"/>
    </source>
</evidence>
<dbReference type="SUPFAM" id="SSF55781">
    <property type="entry name" value="GAF domain-like"/>
    <property type="match status" value="1"/>
</dbReference>
<dbReference type="CDD" id="cd01949">
    <property type="entry name" value="GGDEF"/>
    <property type="match status" value="1"/>
</dbReference>
<dbReference type="SUPFAM" id="SSF48452">
    <property type="entry name" value="TPR-like"/>
    <property type="match status" value="2"/>
</dbReference>
<dbReference type="NCBIfam" id="TIGR00254">
    <property type="entry name" value="GGDEF"/>
    <property type="match status" value="1"/>
</dbReference>
<dbReference type="GO" id="GO:0016020">
    <property type="term" value="C:membrane"/>
    <property type="evidence" value="ECO:0007669"/>
    <property type="project" value="UniProtKB-SubCell"/>
</dbReference>
<dbReference type="PANTHER" id="PTHR45138:SF9">
    <property type="entry name" value="DIGUANYLATE CYCLASE DGCM-RELATED"/>
    <property type="match status" value="1"/>
</dbReference>
<reference evidence="5 6" key="1">
    <citation type="submission" date="2015-12" db="EMBL/GenBank/DDBJ databases">
        <title>Draft genome sequence of the thermoanaerobe Thermotalea metallivorans, an isolate from the runoff channel of the Great Artesian Basin, Australia.</title>
        <authorList>
            <person name="Patel B.K."/>
        </authorList>
    </citation>
    <scope>NUCLEOTIDE SEQUENCE [LARGE SCALE GENOMIC DNA]</scope>
    <source>
        <strain evidence="5 6">B2-1</strain>
    </source>
</reference>
<dbReference type="GO" id="GO:0052621">
    <property type="term" value="F:diguanylate cyclase activity"/>
    <property type="evidence" value="ECO:0007669"/>
    <property type="project" value="UniProtKB-EC"/>
</dbReference>
<dbReference type="SMART" id="SM00028">
    <property type="entry name" value="TPR"/>
    <property type="match status" value="7"/>
</dbReference>
<dbReference type="GO" id="GO:0004672">
    <property type="term" value="F:protein kinase activity"/>
    <property type="evidence" value="ECO:0007669"/>
    <property type="project" value="InterPro"/>
</dbReference>
<dbReference type="GO" id="GO:0005524">
    <property type="term" value="F:ATP binding"/>
    <property type="evidence" value="ECO:0007669"/>
    <property type="project" value="InterPro"/>
</dbReference>
<dbReference type="InterPro" id="IPR000160">
    <property type="entry name" value="GGDEF_dom"/>
</dbReference>
<dbReference type="Pfam" id="PF00990">
    <property type="entry name" value="GGDEF"/>
    <property type="match status" value="1"/>
</dbReference>
<organism evidence="5 6">
    <name type="scientific">Thermotalea metallivorans</name>
    <dbReference type="NCBI Taxonomy" id="520762"/>
    <lineage>
        <taxon>Bacteria</taxon>
        <taxon>Bacillati</taxon>
        <taxon>Bacillota</taxon>
        <taxon>Clostridia</taxon>
        <taxon>Peptostreptococcales</taxon>
        <taxon>Thermotaleaceae</taxon>
        <taxon>Thermotalea</taxon>
    </lineage>
</organism>
<dbReference type="EMBL" id="LOEE01000019">
    <property type="protein sequence ID" value="KXG77183.1"/>
    <property type="molecule type" value="Genomic_DNA"/>
</dbReference>
<dbReference type="InterPro" id="IPR050469">
    <property type="entry name" value="Diguanylate_Cyclase"/>
</dbReference>
<keyword evidence="5" id="KW-0808">Transferase</keyword>
<dbReference type="SUPFAM" id="SSF52540">
    <property type="entry name" value="P-loop containing nucleoside triphosphate hydrolases"/>
    <property type="match status" value="1"/>
</dbReference>
<proteinExistence type="predicted"/>
<dbReference type="STRING" id="520762.AN619_07130"/>
<feature type="domain" description="Protein kinase" evidence="3">
    <location>
        <begin position="8"/>
        <end position="265"/>
    </location>
</feature>
<protein>
    <submittedName>
        <fullName evidence="5">Diguanylate cyclase DosC</fullName>
        <ecNumber evidence="5">2.7.7.65</ecNumber>
    </submittedName>
</protein>
<dbReference type="OrthoDB" id="9805474at2"/>
<dbReference type="SMART" id="SM00267">
    <property type="entry name" value="GGDEF"/>
    <property type="match status" value="1"/>
</dbReference>
<sequence>MELVNGRYKILHYVDKDFYATSYIAMDLYNHNEKILIKIFEPEFSKSDLIQHYIDEYIYFTSFEHETLLQNKSFDIIQTIDNKTPSTKQFFYTREYVPYNPIKYTDLSQQEAMEAFVKICSGIRYLHFRGICYKYLTLDNIFLYKENNQIQVKLKDLAYVKQIEFDRGKIAHYNQQFIAPECQMGLEVDFRSDIFSLGVLLFYLYYGASYKNNEFKYLYDSLKNNRNEKLDKMIKEMTSFEMDERYRNIGQVISAVRELGEGEFMPIEDRGNYERLNFNIKLIHRENEVNKVLKTFNDFNKAHMGPRAILVEGEAGIGKSRFIKEVLYRFRMDNVHAYFSEYLEPNAVQHKALKEILKQMLKNAHYDLVKKYGPELVKILPSIGNIWDITPSPVLSAQKEKLRLYDRVFHFIHDAVSLKPAVMILENIHLADESTLEFISFVLKNKKKFPVFFIMTCRTEEQDGISRFLKEWETTEKISQIHLSKFNLEETAALIQNILGMAWKPLKLATRIMKLTDGNPRYIEEVIKNLFIEGTLVVNQDNKWMIKGEGIGIDNVKLPSTIGEALLNQVKSLDENTLHVLKTISIFNAPVSPEIISNMMDMDLSEAKDILCKLVEMKILGEKLEDWGYTYDYENRQLKNHIYRAIGKEEKAECHRKAAMILEISYDREGRENKDELIHHLTKCGNVSKAIDYCLESAQKMFSLNIYTQSLDFLEKIIELFGNCAEDHRKTTALLIMGEIYFNMGETDKSLYYYEEAVKIAEKFYQKREIVDGKNKISSIYLIKNMIEPAKKMILEVIRIAKEIEYIDGYLEAGHLLSRTFFEQEDLENASRITDEFLKKSITFGSYRYIGSFLNRKGNLLGFLGKYDEAMLAYIKSVEYLEKSGYHIETMKPINNMGVLFMEAMQNTKMARKYYEKALKLAEKYNFIAGTSIYYLNIGETYLVEDEYQLAIEYFNKVIHLDELTGDKISLSWAYLYLSEAYMKLNEYLKAYNYLKKAEGEMGNCSEPSRMYIYYHILKVNFYFQVGSEKLATQWLSQEEALLSQTDKISGFEICSLKLLSQLDHMKNEGVQNILALIEKFQREGFVKEKRRLLLDAALYFVEEGLLHEAAEMLQYDEKLSQTFDSKMLQHKRNYILGYFTEDKIRYFENMLKEVSQREFLELEWRIYQILGDAFLKEKEYYKAINSYIFSLDILRRLTNKIPNDLRLDYMNSSKVKKAIKPKILMLKKMILEENYEEDNSQEWNSSMEIEDLNAYFDFSDLQRLFHNEKFLESALREYESLLPMKIASLRDLIQFLSSDHAENLEIVLKYCVKVSLATRGFIILVDEGGNVRDTMKLYKHHKLPDIRYILERVSQKQDGILLKETFSTGLKSDYGYLPDNAKAVICIPITAKQKMGNMTAPGKRKNWGKDETDRILGYLYLDTNKIFNNFDWSAYKTCDALCNLLYVLIENYHLKVTASIDKLTNVFMRKYIEKAFNNELIKAETNHSQLSIVMCDIDKFKFVNDFYGHRQGDDVLRQVAEILRSNVREGDLIGRYGGEEFILILPRTNLTEAKTVCERLRKTIEHASLLGDDHAVTMSFGIAAYPEHGNTQEELIEKADQALYHAKETGRNKSVIWDKNIGSHRKRVDKLAGIISGNIAQDHRNVQVIVEIIELLKERKGKRKKIFEILGRLIEIIEAKQGILIELAEDEIKHIYCRERFKEEWIENVKINEKLISHVLETKTGDYLIDWESIQDVDTFAGTPDWQSLIILPIINQGKTKGVLQLNVPIKEKEFDFKTFNFVNSITGVIGAVFYENEEVKN</sequence>